<dbReference type="PROSITE" id="PS00201">
    <property type="entry name" value="FLAVODOXIN"/>
    <property type="match status" value="1"/>
</dbReference>
<dbReference type="InterPro" id="IPR029039">
    <property type="entry name" value="Flavoprotein-like_sf"/>
</dbReference>
<dbReference type="RefSeq" id="WP_153421021.1">
    <property type="nucleotide sequence ID" value="NZ_WFLM01000004.1"/>
</dbReference>
<dbReference type="GO" id="GO:0003955">
    <property type="term" value="F:NAD(P)H dehydrogenase (quinone) activity"/>
    <property type="evidence" value="ECO:0007669"/>
    <property type="project" value="TreeGrafter"/>
</dbReference>
<name>A0A6N6VS78_9BACT</name>
<protein>
    <submittedName>
        <fullName evidence="3">NADPH-dependent FMN reductase</fullName>
    </submittedName>
</protein>
<dbReference type="InterPro" id="IPR001226">
    <property type="entry name" value="Flavodoxin_CS"/>
</dbReference>
<comment type="caution">
    <text evidence="3">The sequence shown here is derived from an EMBL/GenBank/DDBJ whole genome shotgun (WGS) entry which is preliminary data.</text>
</comment>
<evidence type="ECO:0000313" key="4">
    <source>
        <dbReference type="Proteomes" id="UP000437748"/>
    </source>
</evidence>
<dbReference type="GO" id="GO:0009055">
    <property type="term" value="F:electron transfer activity"/>
    <property type="evidence" value="ECO:0007669"/>
    <property type="project" value="InterPro"/>
</dbReference>
<dbReference type="GO" id="GO:0016020">
    <property type="term" value="C:membrane"/>
    <property type="evidence" value="ECO:0007669"/>
    <property type="project" value="TreeGrafter"/>
</dbReference>
<dbReference type="Gene3D" id="3.40.50.360">
    <property type="match status" value="1"/>
</dbReference>
<comment type="cofactor">
    <cofactor evidence="1">
        <name>FMN</name>
        <dbReference type="ChEBI" id="CHEBI:58210"/>
    </cofactor>
</comment>
<dbReference type="OrthoDB" id="9801479at2"/>
<dbReference type="GO" id="GO:0010181">
    <property type="term" value="F:FMN binding"/>
    <property type="evidence" value="ECO:0007669"/>
    <property type="project" value="InterPro"/>
</dbReference>
<gene>
    <name evidence="3" type="ORF">GCL60_12280</name>
</gene>
<dbReference type="AlphaFoldDB" id="A0A6N6VS78"/>
<dbReference type="Proteomes" id="UP000437748">
    <property type="component" value="Unassembled WGS sequence"/>
</dbReference>
<dbReference type="Pfam" id="PF03358">
    <property type="entry name" value="FMN_red"/>
    <property type="match status" value="1"/>
</dbReference>
<dbReference type="InterPro" id="IPR005025">
    <property type="entry name" value="FMN_Rdtase-like_dom"/>
</dbReference>
<dbReference type="PROSITE" id="PS50902">
    <property type="entry name" value="FLAVODOXIN_LIKE"/>
    <property type="match status" value="1"/>
</dbReference>
<dbReference type="PANTHER" id="PTHR30546:SF23">
    <property type="entry name" value="FLAVOPROTEIN-LIKE PROTEIN YCP4-RELATED"/>
    <property type="match status" value="1"/>
</dbReference>
<feature type="domain" description="Flavodoxin-like" evidence="2">
    <location>
        <begin position="4"/>
        <end position="179"/>
    </location>
</feature>
<evidence type="ECO:0000313" key="3">
    <source>
        <dbReference type="EMBL" id="KAB8037943.1"/>
    </source>
</evidence>
<evidence type="ECO:0000259" key="2">
    <source>
        <dbReference type="PROSITE" id="PS50902"/>
    </source>
</evidence>
<organism evidence="3 4">
    <name type="scientific">Silvanigrella paludirubra</name>
    <dbReference type="NCBI Taxonomy" id="2499159"/>
    <lineage>
        <taxon>Bacteria</taxon>
        <taxon>Pseudomonadati</taxon>
        <taxon>Bdellovibrionota</taxon>
        <taxon>Oligoflexia</taxon>
        <taxon>Silvanigrellales</taxon>
        <taxon>Silvanigrellaceae</taxon>
        <taxon>Silvanigrella</taxon>
    </lineage>
</organism>
<dbReference type="EMBL" id="WFLM01000004">
    <property type="protein sequence ID" value="KAB8037943.1"/>
    <property type="molecule type" value="Genomic_DNA"/>
</dbReference>
<accession>A0A6N6VS78</accession>
<dbReference type="InterPro" id="IPR008254">
    <property type="entry name" value="Flavodoxin/NO_synth"/>
</dbReference>
<sequence>MSQISIVYHSGYGHTGHAANAVYEGAKSVANVQAHLISVADIDKNWDVLKNSHAIIFGAPTYMGSASAPFKEFMDKSSKMWMTQDWKDKIAGGFTVSGSQSGDKLSTLEQFMIFAAQHSMIWVSLGLMPGNNSSKSSVNDLNRLGSSIGAMSQANVDQGADAMLESDLKTMNLYGKRVAEIASRFHR</sequence>
<keyword evidence="4" id="KW-1185">Reference proteome</keyword>
<reference evidence="3 4" key="1">
    <citation type="submission" date="2019-10" db="EMBL/GenBank/DDBJ databases">
        <title>New species of Slilvanegrellaceae.</title>
        <authorList>
            <person name="Pitt A."/>
            <person name="Hahn M.W."/>
        </authorList>
    </citation>
    <scope>NUCLEOTIDE SEQUENCE [LARGE SCALE GENOMIC DNA]</scope>
    <source>
        <strain evidence="3 4">SP-Ram-0.45-NSY-1</strain>
    </source>
</reference>
<dbReference type="SUPFAM" id="SSF52218">
    <property type="entry name" value="Flavoproteins"/>
    <property type="match status" value="1"/>
</dbReference>
<proteinExistence type="predicted"/>
<dbReference type="PANTHER" id="PTHR30546">
    <property type="entry name" value="FLAVODOXIN-RELATED PROTEIN WRBA-RELATED"/>
    <property type="match status" value="1"/>
</dbReference>
<evidence type="ECO:0000256" key="1">
    <source>
        <dbReference type="ARBA" id="ARBA00001917"/>
    </source>
</evidence>